<dbReference type="PROSITE" id="PS50048">
    <property type="entry name" value="ZN2_CY6_FUNGAL_2"/>
    <property type="match status" value="1"/>
</dbReference>
<evidence type="ECO:0000259" key="1">
    <source>
        <dbReference type="PROSITE" id="PS50048"/>
    </source>
</evidence>
<dbReference type="InterPro" id="IPR001138">
    <property type="entry name" value="Zn2Cys6_DnaBD"/>
</dbReference>
<comment type="caution">
    <text evidence="2">The sequence shown here is derived from an EMBL/GenBank/DDBJ whole genome shotgun (WGS) entry which is preliminary data.</text>
</comment>
<dbReference type="CDD" id="cd00067">
    <property type="entry name" value="GAL4"/>
    <property type="match status" value="1"/>
</dbReference>
<evidence type="ECO:0000313" key="3">
    <source>
        <dbReference type="Proteomes" id="UP000789342"/>
    </source>
</evidence>
<protein>
    <submittedName>
        <fullName evidence="2">9907_t:CDS:1</fullName>
    </submittedName>
</protein>
<dbReference type="AlphaFoldDB" id="A0A9N8WIC6"/>
<dbReference type="GO" id="GO:0008270">
    <property type="term" value="F:zinc ion binding"/>
    <property type="evidence" value="ECO:0007669"/>
    <property type="project" value="InterPro"/>
</dbReference>
<organism evidence="2 3">
    <name type="scientific">Acaulospora morrowiae</name>
    <dbReference type="NCBI Taxonomy" id="94023"/>
    <lineage>
        <taxon>Eukaryota</taxon>
        <taxon>Fungi</taxon>
        <taxon>Fungi incertae sedis</taxon>
        <taxon>Mucoromycota</taxon>
        <taxon>Glomeromycotina</taxon>
        <taxon>Glomeromycetes</taxon>
        <taxon>Diversisporales</taxon>
        <taxon>Acaulosporaceae</taxon>
        <taxon>Acaulospora</taxon>
    </lineage>
</organism>
<feature type="domain" description="Zn(2)-C6 fungal-type" evidence="1">
    <location>
        <begin position="34"/>
        <end position="73"/>
    </location>
</feature>
<dbReference type="Proteomes" id="UP000789342">
    <property type="component" value="Unassembled WGS sequence"/>
</dbReference>
<dbReference type="SUPFAM" id="SSF57701">
    <property type="entry name" value="Zn2/Cys6 DNA-binding domain"/>
    <property type="match status" value="1"/>
</dbReference>
<dbReference type="InterPro" id="IPR036864">
    <property type="entry name" value="Zn2-C6_fun-type_DNA-bd_sf"/>
</dbReference>
<accession>A0A9N8WIC6</accession>
<sequence>MINKLAYLNSQNFALQKHIVLKSRGSRQPYAKKACENCRRSKTRCCSDGNIIQDKAEIKKCDRCRKRNLKCEFSNKIKKRGPKAKNPTTSEGNLKNSKMLVENIINNTL</sequence>
<gene>
    <name evidence="2" type="ORF">AMORRO_LOCUS2431</name>
</gene>
<dbReference type="GO" id="GO:0000981">
    <property type="term" value="F:DNA-binding transcription factor activity, RNA polymerase II-specific"/>
    <property type="evidence" value="ECO:0007669"/>
    <property type="project" value="InterPro"/>
</dbReference>
<dbReference type="Gene3D" id="4.10.240.10">
    <property type="entry name" value="Zn(2)-C6 fungal-type DNA-binding domain"/>
    <property type="match status" value="1"/>
</dbReference>
<dbReference type="OrthoDB" id="2123952at2759"/>
<proteinExistence type="predicted"/>
<name>A0A9N8WIC6_9GLOM</name>
<keyword evidence="3" id="KW-1185">Reference proteome</keyword>
<evidence type="ECO:0000313" key="2">
    <source>
        <dbReference type="EMBL" id="CAG8483670.1"/>
    </source>
</evidence>
<dbReference type="EMBL" id="CAJVPV010001025">
    <property type="protein sequence ID" value="CAG8483670.1"/>
    <property type="molecule type" value="Genomic_DNA"/>
</dbReference>
<reference evidence="2" key="1">
    <citation type="submission" date="2021-06" db="EMBL/GenBank/DDBJ databases">
        <authorList>
            <person name="Kallberg Y."/>
            <person name="Tangrot J."/>
            <person name="Rosling A."/>
        </authorList>
    </citation>
    <scope>NUCLEOTIDE SEQUENCE</scope>
    <source>
        <strain evidence="2">CL551</strain>
    </source>
</reference>